<name>A0A1T0AMW0_9PAST</name>
<dbReference type="InterPro" id="IPR051910">
    <property type="entry name" value="ComF/GntX_DNA_util-trans"/>
</dbReference>
<dbReference type="PANTHER" id="PTHR47505">
    <property type="entry name" value="DNA UTILIZATION PROTEIN YHGH"/>
    <property type="match status" value="1"/>
</dbReference>
<dbReference type="GO" id="GO:0016757">
    <property type="term" value="F:glycosyltransferase activity"/>
    <property type="evidence" value="ECO:0007669"/>
    <property type="project" value="UniProtKB-KW"/>
</dbReference>
<comment type="caution">
    <text evidence="3">The sequence shown here is derived from an EMBL/GenBank/DDBJ whole genome shotgun (WGS) entry which is preliminary data.</text>
</comment>
<keyword evidence="3" id="KW-0808">Transferase</keyword>
<reference evidence="3 4" key="1">
    <citation type="submission" date="2017-02" db="EMBL/GenBank/DDBJ databases">
        <title>Draft genome sequence of Haemophilus paracuniculus CCUG 43573 type strain.</title>
        <authorList>
            <person name="Engstrom-Jakobsson H."/>
            <person name="Salva-Serra F."/>
            <person name="Thorell K."/>
            <person name="Gonzales-Siles L."/>
            <person name="Karlsson R."/>
            <person name="Boulund F."/>
            <person name="Engstrand L."/>
            <person name="Kristiansson E."/>
            <person name="Moore E."/>
        </authorList>
    </citation>
    <scope>NUCLEOTIDE SEQUENCE [LARGE SCALE GENOMIC DNA]</scope>
    <source>
        <strain evidence="3 4">CCUG 43573</strain>
    </source>
</reference>
<gene>
    <name evidence="3" type="ORF">B0187_10000</name>
</gene>
<dbReference type="RefSeq" id="WP_078237705.1">
    <property type="nucleotide sequence ID" value="NZ_MUYA01000021.1"/>
</dbReference>
<dbReference type="Gene3D" id="3.40.50.2020">
    <property type="match status" value="1"/>
</dbReference>
<keyword evidence="3" id="KW-0328">Glycosyltransferase</keyword>
<dbReference type="STRING" id="734.B0187_10000"/>
<evidence type="ECO:0000313" key="3">
    <source>
        <dbReference type="EMBL" id="OOR97195.1"/>
    </source>
</evidence>
<dbReference type="EMBL" id="MUYA01000021">
    <property type="protein sequence ID" value="OOR97195.1"/>
    <property type="molecule type" value="Genomic_DNA"/>
</dbReference>
<dbReference type="PANTHER" id="PTHR47505:SF1">
    <property type="entry name" value="DNA UTILIZATION PROTEIN YHGH"/>
    <property type="match status" value="1"/>
</dbReference>
<feature type="domain" description="Phosphoribosyltransferase" evidence="2">
    <location>
        <begin position="137"/>
        <end position="223"/>
    </location>
</feature>
<protein>
    <submittedName>
        <fullName evidence="3">Amidophosphoribosyltransferase</fullName>
    </submittedName>
</protein>
<evidence type="ECO:0000256" key="1">
    <source>
        <dbReference type="ARBA" id="ARBA00008007"/>
    </source>
</evidence>
<evidence type="ECO:0000313" key="4">
    <source>
        <dbReference type="Proteomes" id="UP000190867"/>
    </source>
</evidence>
<evidence type="ECO:0000259" key="2">
    <source>
        <dbReference type="Pfam" id="PF00156"/>
    </source>
</evidence>
<dbReference type="AlphaFoldDB" id="A0A1T0AMW0"/>
<comment type="similarity">
    <text evidence="1">Belongs to the ComF/GntX family.</text>
</comment>
<organism evidence="3 4">
    <name type="scientific">Haemophilus paracuniculus</name>
    <dbReference type="NCBI Taxonomy" id="734"/>
    <lineage>
        <taxon>Bacteria</taxon>
        <taxon>Pseudomonadati</taxon>
        <taxon>Pseudomonadota</taxon>
        <taxon>Gammaproteobacteria</taxon>
        <taxon>Pasteurellales</taxon>
        <taxon>Pasteurellaceae</taxon>
        <taxon>Haemophilus</taxon>
    </lineage>
</organism>
<dbReference type="InterPro" id="IPR000836">
    <property type="entry name" value="PRTase_dom"/>
</dbReference>
<sequence>MNFWRFCCLACEKPLQISWHGFCSRCIAKIEKSPYCGGCGAKLRENRRSCGECAVNEPKWDRMVRISSYKPPLVGWIHQFKFDQRYDFDLGLARLLLLAIKQAQREHQLSLPEVILPVPLFGLRQWQRGFNQADLIASRLAKWLQIPLDRHSLRRVRATSAQKDLTATERKRNLKGAFEYHPKSPYRRVAVVDDVVTTGSTLNEICKQLRKQGVEEIQVWALARVVRENK</sequence>
<proteinExistence type="inferred from homology"/>
<dbReference type="InterPro" id="IPR029057">
    <property type="entry name" value="PRTase-like"/>
</dbReference>
<keyword evidence="4" id="KW-1185">Reference proteome</keyword>
<accession>A0A1T0AMW0</accession>
<dbReference type="OrthoDB" id="9793412at2"/>
<dbReference type="Proteomes" id="UP000190867">
    <property type="component" value="Unassembled WGS sequence"/>
</dbReference>
<dbReference type="SUPFAM" id="SSF53271">
    <property type="entry name" value="PRTase-like"/>
    <property type="match status" value="1"/>
</dbReference>
<dbReference type="Pfam" id="PF00156">
    <property type="entry name" value="Pribosyltran"/>
    <property type="match status" value="1"/>
</dbReference>